<name>A0A177BXI9_9PLEO</name>
<dbReference type="InterPro" id="IPR016169">
    <property type="entry name" value="FAD-bd_PCMH_sub2"/>
</dbReference>
<evidence type="ECO:0000256" key="4">
    <source>
        <dbReference type="ARBA" id="ARBA00023002"/>
    </source>
</evidence>
<gene>
    <name evidence="7" type="ORF">CC84DRAFT_1168921</name>
</gene>
<evidence type="ECO:0000256" key="2">
    <source>
        <dbReference type="ARBA" id="ARBA00022630"/>
    </source>
</evidence>
<keyword evidence="5" id="KW-1133">Transmembrane helix</keyword>
<keyword evidence="5" id="KW-0812">Transmembrane</keyword>
<dbReference type="STRING" id="1460663.A0A177BXI9"/>
<dbReference type="PANTHER" id="PTHR42973:SF4">
    <property type="entry name" value="FAD BINDING DOMAIN PROTEIN"/>
    <property type="match status" value="1"/>
</dbReference>
<keyword evidence="8" id="KW-1185">Reference proteome</keyword>
<accession>A0A177BXI9</accession>
<dbReference type="InterPro" id="IPR016166">
    <property type="entry name" value="FAD-bd_PCMH"/>
</dbReference>
<dbReference type="RefSeq" id="XP_018030400.1">
    <property type="nucleotide sequence ID" value="XM_018179526.1"/>
</dbReference>
<dbReference type="InterPro" id="IPR036318">
    <property type="entry name" value="FAD-bd_PCMH-like_sf"/>
</dbReference>
<evidence type="ECO:0000256" key="5">
    <source>
        <dbReference type="SAM" id="Phobius"/>
    </source>
</evidence>
<dbReference type="SUPFAM" id="SSF56176">
    <property type="entry name" value="FAD-binding/transporter-associated domain-like"/>
    <property type="match status" value="1"/>
</dbReference>
<sequence length="553" mass="60880">MPSPFNQEDLSLVYAAIFLVISCYHWYRYLYTKEQKVPPSVARHTSEPAERLAKALASALPDETILPEDATSFLNATDIYWDQQESERVPSCIVQPQTVESVSTAVKILKHAYAERVLGCRKNDLESGLREAGLFAVRSGGHSPVSGAASIDGGVIIDLSKFNSIKLSQDEDSIEVGSGCRWGDISRILDDKNLAVVGGRNSHVGVGGLLLAGGISFFSPQYGFAANNVISYEIITADGSILTASQKSHPSLWRALKGGSNNLGIVTRFTLRTLRLSTGKIWGGWLYLPGFQATRVLAGLHSVLSAPLDEHAAGPLASFTYIQQIGMQIISTSLVYTRPTASWPPCFGPLKPIWRLWSTCKQQTLTSVTDEMETLSPPHLRQAYGTTTITNDAATLAEAHATYKDGMHAVRGVKGTLWTMVFQPLHPTWLRKGDPNPMGLQDCPDAPLVLVSYTVSWYRPADDELVHREVKKGIERIEAFAEKRGTGYPYKFHNYCGEWQDPFAGYAKEGKSFLQRVSREYDPEGLFQRGCVGGFKLGLDEKDGYSCQTSTRE</sequence>
<protein>
    <submittedName>
        <fullName evidence="7">FAD binding domain-containing protein</fullName>
    </submittedName>
</protein>
<dbReference type="GO" id="GO:0016491">
    <property type="term" value="F:oxidoreductase activity"/>
    <property type="evidence" value="ECO:0007669"/>
    <property type="project" value="UniProtKB-KW"/>
</dbReference>
<keyword evidence="5" id="KW-0472">Membrane</keyword>
<feature type="domain" description="FAD-binding PCMH-type" evidence="6">
    <location>
        <begin position="86"/>
        <end position="276"/>
    </location>
</feature>
<dbReference type="EMBL" id="KV441560">
    <property type="protein sequence ID" value="OAG00035.1"/>
    <property type="molecule type" value="Genomic_DNA"/>
</dbReference>
<evidence type="ECO:0000256" key="1">
    <source>
        <dbReference type="ARBA" id="ARBA00005466"/>
    </source>
</evidence>
<dbReference type="InterPro" id="IPR050416">
    <property type="entry name" value="FAD-linked_Oxidoreductase"/>
</dbReference>
<dbReference type="AlphaFoldDB" id="A0A177BXI9"/>
<evidence type="ECO:0000313" key="7">
    <source>
        <dbReference type="EMBL" id="OAG00035.1"/>
    </source>
</evidence>
<evidence type="ECO:0000259" key="6">
    <source>
        <dbReference type="PROSITE" id="PS51387"/>
    </source>
</evidence>
<dbReference type="PROSITE" id="PS51387">
    <property type="entry name" value="FAD_PCMH"/>
    <property type="match status" value="1"/>
</dbReference>
<reference evidence="7 8" key="1">
    <citation type="submission" date="2016-05" db="EMBL/GenBank/DDBJ databases">
        <title>Comparative analysis of secretome profiles of manganese(II)-oxidizing ascomycete fungi.</title>
        <authorList>
            <consortium name="DOE Joint Genome Institute"/>
            <person name="Zeiner C.A."/>
            <person name="Purvine S.O."/>
            <person name="Zink E.M."/>
            <person name="Wu S."/>
            <person name="Pasa-Tolic L."/>
            <person name="Chaput D.L."/>
            <person name="Haridas S."/>
            <person name="Grigoriev I.V."/>
            <person name="Santelli C.M."/>
            <person name="Hansel C.M."/>
        </authorList>
    </citation>
    <scope>NUCLEOTIDE SEQUENCE [LARGE SCALE GENOMIC DNA]</scope>
    <source>
        <strain evidence="7 8">AP3s5-JAC2a</strain>
    </source>
</reference>
<organism evidence="7 8">
    <name type="scientific">Paraphaeosphaeria sporulosa</name>
    <dbReference type="NCBI Taxonomy" id="1460663"/>
    <lineage>
        <taxon>Eukaryota</taxon>
        <taxon>Fungi</taxon>
        <taxon>Dikarya</taxon>
        <taxon>Ascomycota</taxon>
        <taxon>Pezizomycotina</taxon>
        <taxon>Dothideomycetes</taxon>
        <taxon>Pleosporomycetidae</taxon>
        <taxon>Pleosporales</taxon>
        <taxon>Massarineae</taxon>
        <taxon>Didymosphaeriaceae</taxon>
        <taxon>Paraphaeosphaeria</taxon>
    </lineage>
</organism>
<keyword evidence="4" id="KW-0560">Oxidoreductase</keyword>
<feature type="transmembrane region" description="Helical" evidence="5">
    <location>
        <begin position="12"/>
        <end position="30"/>
    </location>
</feature>
<dbReference type="OrthoDB" id="2151789at2759"/>
<keyword evidence="3" id="KW-0274">FAD</keyword>
<evidence type="ECO:0000256" key="3">
    <source>
        <dbReference type="ARBA" id="ARBA00022827"/>
    </source>
</evidence>
<dbReference type="InParanoid" id="A0A177BXI9"/>
<dbReference type="Proteomes" id="UP000077069">
    <property type="component" value="Unassembled WGS sequence"/>
</dbReference>
<proteinExistence type="inferred from homology"/>
<dbReference type="InterPro" id="IPR006094">
    <property type="entry name" value="Oxid_FAD_bind_N"/>
</dbReference>
<keyword evidence="2" id="KW-0285">Flavoprotein</keyword>
<dbReference type="GO" id="GO:0071949">
    <property type="term" value="F:FAD binding"/>
    <property type="evidence" value="ECO:0007669"/>
    <property type="project" value="InterPro"/>
</dbReference>
<dbReference type="Pfam" id="PF01565">
    <property type="entry name" value="FAD_binding_4"/>
    <property type="match status" value="1"/>
</dbReference>
<dbReference type="Gene3D" id="3.30.465.10">
    <property type="match status" value="1"/>
</dbReference>
<evidence type="ECO:0000313" key="8">
    <source>
        <dbReference type="Proteomes" id="UP000077069"/>
    </source>
</evidence>
<dbReference type="GeneID" id="28763012"/>
<comment type="similarity">
    <text evidence="1">Belongs to the oxygen-dependent FAD-linked oxidoreductase family.</text>
</comment>
<dbReference type="PANTHER" id="PTHR42973">
    <property type="entry name" value="BINDING OXIDOREDUCTASE, PUTATIVE (AFU_ORTHOLOGUE AFUA_1G17690)-RELATED"/>
    <property type="match status" value="1"/>
</dbReference>